<dbReference type="RefSeq" id="WP_133868753.1">
    <property type="nucleotide sequence ID" value="NZ_SOAU01000001.1"/>
</dbReference>
<evidence type="ECO:0000259" key="7">
    <source>
        <dbReference type="Pfam" id="PF08281"/>
    </source>
</evidence>
<dbReference type="GO" id="GO:0003677">
    <property type="term" value="F:DNA binding"/>
    <property type="evidence" value="ECO:0007669"/>
    <property type="project" value="InterPro"/>
</dbReference>
<accession>A0A4R7I002</accession>
<dbReference type="Proteomes" id="UP000294558">
    <property type="component" value="Unassembled WGS sequence"/>
</dbReference>
<feature type="domain" description="RNA polymerase sigma-70 region 2" evidence="6">
    <location>
        <begin position="26"/>
        <end position="84"/>
    </location>
</feature>
<dbReference type="PANTHER" id="PTHR47756:SF2">
    <property type="entry name" value="BLL6612 PROTEIN"/>
    <property type="match status" value="1"/>
</dbReference>
<dbReference type="InterPro" id="IPR007627">
    <property type="entry name" value="RNA_pol_sigma70_r2"/>
</dbReference>
<evidence type="ECO:0000313" key="9">
    <source>
        <dbReference type="EMBL" id="TDT16364.1"/>
    </source>
</evidence>
<feature type="coiled-coil region" evidence="5">
    <location>
        <begin position="388"/>
        <end position="415"/>
    </location>
</feature>
<dbReference type="Pfam" id="PF20239">
    <property type="entry name" value="DUF6596"/>
    <property type="match status" value="1"/>
</dbReference>
<dbReference type="PANTHER" id="PTHR47756">
    <property type="entry name" value="BLL6612 PROTEIN-RELATED"/>
    <property type="match status" value="1"/>
</dbReference>
<evidence type="ECO:0000256" key="3">
    <source>
        <dbReference type="ARBA" id="ARBA00023082"/>
    </source>
</evidence>
<proteinExistence type="inferred from homology"/>
<dbReference type="Pfam" id="PF08281">
    <property type="entry name" value="Sigma70_r4_2"/>
    <property type="match status" value="1"/>
</dbReference>
<dbReference type="SUPFAM" id="SSF88659">
    <property type="entry name" value="Sigma3 and sigma4 domains of RNA polymerase sigma factors"/>
    <property type="match status" value="1"/>
</dbReference>
<evidence type="ECO:0000256" key="2">
    <source>
        <dbReference type="ARBA" id="ARBA00023015"/>
    </source>
</evidence>
<comment type="similarity">
    <text evidence="1">Belongs to the sigma-70 factor family. ECF subfamily.</text>
</comment>
<evidence type="ECO:0000259" key="6">
    <source>
        <dbReference type="Pfam" id="PF04542"/>
    </source>
</evidence>
<protein>
    <submittedName>
        <fullName evidence="9">RNA polymerase sigma-70 factor (ECF subfamily)</fullName>
    </submittedName>
</protein>
<dbReference type="InterPro" id="IPR013325">
    <property type="entry name" value="RNA_pol_sigma_r2"/>
</dbReference>
<dbReference type="InterPro" id="IPR013324">
    <property type="entry name" value="RNA_pol_sigma_r3/r4-like"/>
</dbReference>
<dbReference type="AlphaFoldDB" id="A0A4R7I002"/>
<organism evidence="9 10">
    <name type="scientific">Ilumatobacter fluminis</name>
    <dbReference type="NCBI Taxonomy" id="467091"/>
    <lineage>
        <taxon>Bacteria</taxon>
        <taxon>Bacillati</taxon>
        <taxon>Actinomycetota</taxon>
        <taxon>Acidimicrobiia</taxon>
        <taxon>Acidimicrobiales</taxon>
        <taxon>Ilumatobacteraceae</taxon>
        <taxon>Ilumatobacter</taxon>
    </lineage>
</organism>
<sequence>MTSTSGRSPISADEALAALQRDEWGRLLSLLVARTRRLDLVEDALAEAFARAAERWPDRGIPESPMGWLYTTAHRLVIGRLRSEAVAGRKAPLLAVRADWSPPTEPGDDLPDERLHLILLCCHPALAPESRSALALRLVIGTPTDEIARLFLVPTPTMAARITRGKRKIVAAGIPLGAPVADELVARLDEVCRTIYLAFTAGYTPGTGPDLLRADLAGEAVHLAAVLAHVCPDAAQVRALRALLLLQHSRRDARVADGRLVTLGEQDRSLWHRDDIATGLAVLDTVDAADGYAEQLRLEARIAAEHCRAASPDDTDWSAIAARYSRLEELTGSPIVGLNRAVAVAEADGARAGLTVLAGLDESLRGHHRYAAVCGELAARAGDTALAVASYEAAIERCENEVELAHLRRRLAEQRLDDVP</sequence>
<dbReference type="InterPro" id="IPR013249">
    <property type="entry name" value="RNA_pol_sigma70_r4_t2"/>
</dbReference>
<feature type="domain" description="RNA polymerase sigma factor 70 region 4 type 2" evidence="7">
    <location>
        <begin position="117"/>
        <end position="169"/>
    </location>
</feature>
<reference evidence="9 10" key="1">
    <citation type="submission" date="2019-03" db="EMBL/GenBank/DDBJ databases">
        <title>Sequencing the genomes of 1000 actinobacteria strains.</title>
        <authorList>
            <person name="Klenk H.-P."/>
        </authorList>
    </citation>
    <scope>NUCLEOTIDE SEQUENCE [LARGE SCALE GENOMIC DNA]</scope>
    <source>
        <strain evidence="9 10">DSM 18936</strain>
    </source>
</reference>
<dbReference type="SUPFAM" id="SSF88946">
    <property type="entry name" value="Sigma2 domain of RNA polymerase sigma factors"/>
    <property type="match status" value="1"/>
</dbReference>
<evidence type="ECO:0000256" key="5">
    <source>
        <dbReference type="SAM" id="Coils"/>
    </source>
</evidence>
<dbReference type="Pfam" id="PF04542">
    <property type="entry name" value="Sigma70_r2"/>
    <property type="match status" value="1"/>
</dbReference>
<keyword evidence="3" id="KW-0731">Sigma factor</keyword>
<keyword evidence="2" id="KW-0805">Transcription regulation</keyword>
<keyword evidence="4" id="KW-0804">Transcription</keyword>
<dbReference type="EMBL" id="SOAU01000001">
    <property type="protein sequence ID" value="TDT16364.1"/>
    <property type="molecule type" value="Genomic_DNA"/>
</dbReference>
<keyword evidence="5" id="KW-0175">Coiled coil</keyword>
<feature type="domain" description="DUF6596" evidence="8">
    <location>
        <begin position="187"/>
        <end position="284"/>
    </location>
</feature>
<dbReference type="Gene3D" id="1.10.10.10">
    <property type="entry name" value="Winged helix-like DNA-binding domain superfamily/Winged helix DNA-binding domain"/>
    <property type="match status" value="1"/>
</dbReference>
<dbReference type="GO" id="GO:0016987">
    <property type="term" value="F:sigma factor activity"/>
    <property type="evidence" value="ECO:0007669"/>
    <property type="project" value="UniProtKB-KW"/>
</dbReference>
<evidence type="ECO:0000256" key="1">
    <source>
        <dbReference type="ARBA" id="ARBA00010641"/>
    </source>
</evidence>
<evidence type="ECO:0000313" key="10">
    <source>
        <dbReference type="Proteomes" id="UP000294558"/>
    </source>
</evidence>
<gene>
    <name evidence="9" type="ORF">BDK89_1950</name>
</gene>
<dbReference type="InterPro" id="IPR046531">
    <property type="entry name" value="DUF6596"/>
</dbReference>
<keyword evidence="10" id="KW-1185">Reference proteome</keyword>
<evidence type="ECO:0000259" key="8">
    <source>
        <dbReference type="Pfam" id="PF20239"/>
    </source>
</evidence>
<evidence type="ECO:0000256" key="4">
    <source>
        <dbReference type="ARBA" id="ARBA00023163"/>
    </source>
</evidence>
<dbReference type="InterPro" id="IPR036388">
    <property type="entry name" value="WH-like_DNA-bd_sf"/>
</dbReference>
<comment type="caution">
    <text evidence="9">The sequence shown here is derived from an EMBL/GenBank/DDBJ whole genome shotgun (WGS) entry which is preliminary data.</text>
</comment>
<dbReference type="GO" id="GO:0006352">
    <property type="term" value="P:DNA-templated transcription initiation"/>
    <property type="evidence" value="ECO:0007669"/>
    <property type="project" value="InterPro"/>
</dbReference>
<name>A0A4R7I002_9ACTN</name>
<dbReference type="OrthoDB" id="9780299at2"/>
<dbReference type="Gene3D" id="1.10.1740.10">
    <property type="match status" value="1"/>
</dbReference>